<accession>A0A0R3UPF3</accession>
<evidence type="ECO:0000313" key="3">
    <source>
        <dbReference type="WBParaSite" id="MCU_009735-RA"/>
    </source>
</evidence>
<sequence>MVGVTLSSANETILPVHKHSILRVLNATLKNRLSHETTQNIPFIPLDQPKTKRRLSWNLPKFLRECGPRGYVRCQQDCEEKDWSNHIQLSTMASTSRDRASWPVISDMDAVRTVLKPCTSTSTVVEPRLHQCCSMELLVEAIQHQRWEQVLGILSQDIPLKSSTEHLPDSSMLNLFLHCSVSAKGSQDCDKLSLAVLDALIAHGSVVSVGADGLQKDVLVAIYKHLYAPTSIDFHGFMRRLLQSGLEVPFDLLVSCEPSVNPYHHILESFARWKLNNPCKLSPPNSIISKFVLLLNCLYSEAVDIPAVSNSADEVAVLMTKTHNRIVELLTRNPASLFAQTRIKVRRMFPRKYFRELISDRLYTVRPFFQTIKGLDNPADVKVFFDWLEIVQTLPDNVRQSLIFLEQRNLQKELTFIFSS</sequence>
<dbReference type="AlphaFoldDB" id="A0A0R3UPF3"/>
<proteinExistence type="predicted"/>
<organism evidence="1 2">
    <name type="scientific">Mesocestoides corti</name>
    <name type="common">Flatworm</name>
    <dbReference type="NCBI Taxonomy" id="53468"/>
    <lineage>
        <taxon>Eukaryota</taxon>
        <taxon>Metazoa</taxon>
        <taxon>Spiralia</taxon>
        <taxon>Lophotrochozoa</taxon>
        <taxon>Platyhelminthes</taxon>
        <taxon>Cestoda</taxon>
        <taxon>Eucestoda</taxon>
        <taxon>Cyclophyllidea</taxon>
        <taxon>Mesocestoididae</taxon>
        <taxon>Mesocestoides</taxon>
    </lineage>
</organism>
<dbReference type="OrthoDB" id="6256542at2759"/>
<reference evidence="3" key="2">
    <citation type="submission" date="2019-11" db="UniProtKB">
        <authorList>
            <consortium name="WormBaseParasite"/>
        </authorList>
    </citation>
    <scope>IDENTIFICATION</scope>
</reference>
<gene>
    <name evidence="1" type="ORF">MCOS_LOCUS9727</name>
</gene>
<protein>
    <submittedName>
        <fullName evidence="3">SOCS box domain-containing protein</fullName>
    </submittedName>
</protein>
<name>A0A0R3UPF3_MESCO</name>
<keyword evidence="2" id="KW-1185">Reference proteome</keyword>
<evidence type="ECO:0000313" key="2">
    <source>
        <dbReference type="Proteomes" id="UP000267029"/>
    </source>
</evidence>
<dbReference type="WBParaSite" id="MCU_009735-RA">
    <property type="protein sequence ID" value="MCU_009735-RA"/>
    <property type="gene ID" value="MCU_009735"/>
</dbReference>
<reference evidence="1 2" key="1">
    <citation type="submission" date="2018-10" db="EMBL/GenBank/DDBJ databases">
        <authorList>
            <consortium name="Pathogen Informatics"/>
        </authorList>
    </citation>
    <scope>NUCLEOTIDE SEQUENCE [LARGE SCALE GENOMIC DNA]</scope>
</reference>
<dbReference type="Proteomes" id="UP000267029">
    <property type="component" value="Unassembled WGS sequence"/>
</dbReference>
<dbReference type="EMBL" id="UXSR01005816">
    <property type="protein sequence ID" value="VDD83724.1"/>
    <property type="molecule type" value="Genomic_DNA"/>
</dbReference>
<evidence type="ECO:0000313" key="1">
    <source>
        <dbReference type="EMBL" id="VDD83724.1"/>
    </source>
</evidence>